<dbReference type="Proteomes" id="UP000688137">
    <property type="component" value="Unassembled WGS sequence"/>
</dbReference>
<keyword evidence="2" id="KW-1185">Reference proteome</keyword>
<evidence type="ECO:0000313" key="1">
    <source>
        <dbReference type="EMBL" id="CAD8065083.1"/>
    </source>
</evidence>
<accession>A0A8S1LHU3</accession>
<organism evidence="1 2">
    <name type="scientific">Paramecium primaurelia</name>
    <dbReference type="NCBI Taxonomy" id="5886"/>
    <lineage>
        <taxon>Eukaryota</taxon>
        <taxon>Sar</taxon>
        <taxon>Alveolata</taxon>
        <taxon>Ciliophora</taxon>
        <taxon>Intramacronucleata</taxon>
        <taxon>Oligohymenophorea</taxon>
        <taxon>Peniculida</taxon>
        <taxon>Parameciidae</taxon>
        <taxon>Paramecium</taxon>
    </lineage>
</organism>
<proteinExistence type="predicted"/>
<dbReference type="EMBL" id="CAJJDM010000036">
    <property type="protein sequence ID" value="CAD8065083.1"/>
    <property type="molecule type" value="Genomic_DNA"/>
</dbReference>
<gene>
    <name evidence="1" type="ORF">PPRIM_AZ9-3.1.T0370089</name>
</gene>
<comment type="caution">
    <text evidence="1">The sequence shown here is derived from an EMBL/GenBank/DDBJ whole genome shotgun (WGS) entry which is preliminary data.</text>
</comment>
<dbReference type="AlphaFoldDB" id="A0A8S1LHU3"/>
<dbReference type="OMA" id="GSICKCQ"/>
<reference evidence="1" key="1">
    <citation type="submission" date="2021-01" db="EMBL/GenBank/DDBJ databases">
        <authorList>
            <consortium name="Genoscope - CEA"/>
            <person name="William W."/>
        </authorList>
    </citation>
    <scope>NUCLEOTIDE SEQUENCE</scope>
</reference>
<evidence type="ECO:0000313" key="2">
    <source>
        <dbReference type="Proteomes" id="UP000688137"/>
    </source>
</evidence>
<protein>
    <submittedName>
        <fullName evidence="1">Uncharacterized protein</fullName>
    </submittedName>
</protein>
<name>A0A8S1LHU3_PARPR</name>
<sequence length="127" mass="15038">MGSICKCQTFDLQSCQDELTFASKNKRQQEQMILKNKLGVPFQDENLKVFYIIYPKNENDFVQLFKQLEVINKNDQYEIEEYYQVNQRSQNNEIDSNFNLNGVSDGSFKQMHLTSDKSLKIMDQQNF</sequence>